<dbReference type="KEGG" id="ela:UCREL1_687"/>
<proteinExistence type="predicted"/>
<feature type="transmembrane region" description="Helical" evidence="8">
    <location>
        <begin position="901"/>
        <end position="920"/>
    </location>
</feature>
<dbReference type="OrthoDB" id="6500128at2759"/>
<dbReference type="PANTHER" id="PTHR24223:SF464">
    <property type="entry name" value="ABC-TYPE TRANSPORTER CICA"/>
    <property type="match status" value="1"/>
</dbReference>
<dbReference type="GO" id="GO:0005524">
    <property type="term" value="F:ATP binding"/>
    <property type="evidence" value="ECO:0007669"/>
    <property type="project" value="UniProtKB-KW"/>
</dbReference>
<feature type="transmembrane region" description="Helical" evidence="8">
    <location>
        <begin position="356"/>
        <end position="376"/>
    </location>
</feature>
<dbReference type="HOGENOM" id="CLU_000604_27_1_1"/>
<evidence type="ECO:0000256" key="3">
    <source>
        <dbReference type="ARBA" id="ARBA00022692"/>
    </source>
</evidence>
<evidence type="ECO:0000259" key="10">
    <source>
        <dbReference type="PROSITE" id="PS50929"/>
    </source>
</evidence>
<keyword evidence="6 8" id="KW-1133">Transmembrane helix</keyword>
<evidence type="ECO:0000256" key="1">
    <source>
        <dbReference type="ARBA" id="ARBA00004141"/>
    </source>
</evidence>
<dbReference type="PROSITE" id="PS50929">
    <property type="entry name" value="ABC_TM1F"/>
    <property type="match status" value="2"/>
</dbReference>
<keyword evidence="7 8" id="KW-0472">Membrane</keyword>
<dbReference type="SUPFAM" id="SSF52540">
    <property type="entry name" value="P-loop containing nucleoside triphosphate hydrolases"/>
    <property type="match status" value="2"/>
</dbReference>
<evidence type="ECO:0000256" key="8">
    <source>
        <dbReference type="SAM" id="Phobius"/>
    </source>
</evidence>
<evidence type="ECO:0000259" key="9">
    <source>
        <dbReference type="PROSITE" id="PS50893"/>
    </source>
</evidence>
<dbReference type="InterPro" id="IPR003593">
    <property type="entry name" value="AAA+_ATPase"/>
</dbReference>
<feature type="transmembrane region" description="Helical" evidence="8">
    <location>
        <begin position="173"/>
        <end position="195"/>
    </location>
</feature>
<feature type="domain" description="ABC transmembrane type-1" evidence="10">
    <location>
        <begin position="122"/>
        <end position="414"/>
    </location>
</feature>
<dbReference type="InterPro" id="IPR011527">
    <property type="entry name" value="ABC1_TM_dom"/>
</dbReference>
<dbReference type="GO" id="GO:0016887">
    <property type="term" value="F:ATP hydrolysis activity"/>
    <property type="evidence" value="ECO:0007669"/>
    <property type="project" value="InterPro"/>
</dbReference>
<dbReference type="CDD" id="cd03250">
    <property type="entry name" value="ABCC_MRP_domain1"/>
    <property type="match status" value="1"/>
</dbReference>
<evidence type="ECO:0000256" key="5">
    <source>
        <dbReference type="ARBA" id="ARBA00022840"/>
    </source>
</evidence>
<feature type="transmembrane region" description="Helical" evidence="8">
    <location>
        <begin position="763"/>
        <end position="783"/>
    </location>
</feature>
<dbReference type="InterPro" id="IPR003439">
    <property type="entry name" value="ABC_transporter-like_ATP-bd"/>
</dbReference>
<feature type="transmembrane region" description="Helical" evidence="8">
    <location>
        <begin position="245"/>
        <end position="268"/>
    </location>
</feature>
<keyword evidence="12" id="KW-1185">Reference proteome</keyword>
<dbReference type="CDD" id="cd18606">
    <property type="entry name" value="ABC_6TM_YOR1_D2_like"/>
    <property type="match status" value="1"/>
</dbReference>
<dbReference type="CDD" id="cd03244">
    <property type="entry name" value="ABCC_MRP_domain2"/>
    <property type="match status" value="1"/>
</dbReference>
<feature type="domain" description="ABC transmembrane type-1" evidence="10">
    <location>
        <begin position="770"/>
        <end position="1043"/>
    </location>
</feature>
<feature type="transmembrane region" description="Helical" evidence="8">
    <location>
        <begin position="990"/>
        <end position="1010"/>
    </location>
</feature>
<feature type="transmembrane region" description="Helical" evidence="8">
    <location>
        <begin position="803"/>
        <end position="828"/>
    </location>
</feature>
<dbReference type="GO" id="GO:0140359">
    <property type="term" value="F:ABC-type transporter activity"/>
    <property type="evidence" value="ECO:0007669"/>
    <property type="project" value="InterPro"/>
</dbReference>
<evidence type="ECO:0000256" key="7">
    <source>
        <dbReference type="ARBA" id="ARBA00023136"/>
    </source>
</evidence>
<comment type="subcellular location">
    <subcellularLocation>
        <location evidence="1">Membrane</location>
        <topology evidence="1">Multi-pass membrane protein</topology>
    </subcellularLocation>
</comment>
<keyword evidence="3 8" id="KW-0812">Transmembrane</keyword>
<keyword evidence="4" id="KW-0547">Nucleotide-binding</keyword>
<keyword evidence="5" id="KW-0067">ATP-binding</keyword>
<organism evidence="11 12">
    <name type="scientific">Eutypa lata (strain UCR-EL1)</name>
    <name type="common">Grapevine dieback disease fungus</name>
    <name type="synonym">Eutypa armeniacae</name>
    <dbReference type="NCBI Taxonomy" id="1287681"/>
    <lineage>
        <taxon>Eukaryota</taxon>
        <taxon>Fungi</taxon>
        <taxon>Dikarya</taxon>
        <taxon>Ascomycota</taxon>
        <taxon>Pezizomycotina</taxon>
        <taxon>Sordariomycetes</taxon>
        <taxon>Xylariomycetidae</taxon>
        <taxon>Xylariales</taxon>
        <taxon>Diatrypaceae</taxon>
        <taxon>Eutypa</taxon>
    </lineage>
</organism>
<reference evidence="12" key="1">
    <citation type="journal article" date="2013" name="Genome Announc.">
        <title>Draft genome sequence of the grapevine dieback fungus Eutypa lata UCR-EL1.</title>
        <authorList>
            <person name="Blanco-Ulate B."/>
            <person name="Rolshausen P.E."/>
            <person name="Cantu D."/>
        </authorList>
    </citation>
    <scope>NUCLEOTIDE SEQUENCE [LARGE SCALE GENOMIC DNA]</scope>
    <source>
        <strain evidence="12">UCR-EL1</strain>
    </source>
</reference>
<dbReference type="FunFam" id="3.40.50.300:FF:000997">
    <property type="entry name" value="Multidrug resistance-associated protein 1"/>
    <property type="match status" value="1"/>
</dbReference>
<dbReference type="CDD" id="cd18597">
    <property type="entry name" value="ABC_6TM_YOR1_D1_like"/>
    <property type="match status" value="1"/>
</dbReference>
<accession>M7TQQ5</accession>
<gene>
    <name evidence="11" type="ORF">UCREL1_687</name>
</gene>
<dbReference type="GO" id="GO:0016020">
    <property type="term" value="C:membrane"/>
    <property type="evidence" value="ECO:0007669"/>
    <property type="project" value="UniProtKB-SubCell"/>
</dbReference>
<dbReference type="Pfam" id="PF00664">
    <property type="entry name" value="ABC_membrane"/>
    <property type="match status" value="2"/>
</dbReference>
<feature type="domain" description="ABC transporter" evidence="9">
    <location>
        <begin position="471"/>
        <end position="696"/>
    </location>
</feature>
<evidence type="ECO:0000313" key="11">
    <source>
        <dbReference type="EMBL" id="EMR72236.1"/>
    </source>
</evidence>
<feature type="transmembrane region" description="Helical" evidence="8">
    <location>
        <begin position="877"/>
        <end position="895"/>
    </location>
</feature>
<dbReference type="FunFam" id="3.40.50.300:FF:000565">
    <property type="entry name" value="ABC bile acid transporter"/>
    <property type="match status" value="1"/>
</dbReference>
<dbReference type="PANTHER" id="PTHR24223">
    <property type="entry name" value="ATP-BINDING CASSETTE SUB-FAMILY C"/>
    <property type="match status" value="1"/>
</dbReference>
<dbReference type="Proteomes" id="UP000012174">
    <property type="component" value="Unassembled WGS sequence"/>
</dbReference>
<feature type="transmembrane region" description="Helical" evidence="8">
    <location>
        <begin position="274"/>
        <end position="292"/>
    </location>
</feature>
<dbReference type="SMART" id="SM00382">
    <property type="entry name" value="AAA"/>
    <property type="match status" value="2"/>
</dbReference>
<feature type="transmembrane region" description="Helical" evidence="8">
    <location>
        <begin position="133"/>
        <end position="153"/>
    </location>
</feature>
<feature type="domain" description="ABC transporter" evidence="9">
    <location>
        <begin position="1078"/>
        <end position="1316"/>
    </location>
</feature>
<dbReference type="InterPro" id="IPR017871">
    <property type="entry name" value="ABC_transporter-like_CS"/>
</dbReference>
<dbReference type="FunFam" id="1.20.1560.10:FF:000010">
    <property type="entry name" value="Multidrug resistance-associated ABC transporter"/>
    <property type="match status" value="1"/>
</dbReference>
<protein>
    <submittedName>
        <fullName evidence="11">Putative abc multidrug protein</fullName>
    </submittedName>
</protein>
<evidence type="ECO:0000256" key="6">
    <source>
        <dbReference type="ARBA" id="ARBA00022989"/>
    </source>
</evidence>
<dbReference type="SUPFAM" id="SSF90123">
    <property type="entry name" value="ABC transporter transmembrane region"/>
    <property type="match status" value="2"/>
</dbReference>
<sequence>MGVWADVPEDGLPEVPQKKKSLFQRLNPLPKREVAPVPAQRQPSPEFTANWFSRLSFGWMTPIMVLGHRRKLEKNDIWLVNPERNVKSLRDKFRTAFKNHLRKRSKHPLAAALHETFKVEFWIGGACLMTANLAQVFIPFTLRFLLNFVAAAYEAATAEDAPNHPGPAVGRGLGLVFAILIMQVLQSVCTNQFIYRGFMVGSQARAVLVAELFDKSLSISDRARASSDGSIMTLMSSDTARIDQAAGLFHLMWASPITILLTFALLIINLSYSAVPGFGLLFFGIAGLTFALKSLISKRKQINVTTDARVTLTQEMLRSVRFIKNNAWEDHFLGKLKELRDKESSMLVRLQLMRNVINSVSISLPIFGAMLSFITYSTTGNGLVVAPIFSSLALFNALRVPFNLLPVVIGQVADAWSALTRLEKFFLAEDHREDSTWDVDSDNAIKIDNADFTWESSTKSGAAKAAEKKGAKKNDIVPATAEMEALPFALRGVNLSVRKGELLAIIGSVGSGKTSLLSALAGEMRKTTGDVTLGASSRAFCPQDAWIQNATVKDNITFGRPYNHVLYNKVLDSCSLRPDIAMLAAGDATEIGERGINLSGGQRQRINLARAMYSDSDIVLMDDPLSAVDAHVGKHIFEQGICGSLKSKTRVLSTHALHILGQCDRVMWLENGQIRALGPFRHLEATNPEFKAMIDQGLQNKNRQEDEKKSPEEEEFVKNYKRASLELTKQMNNDGSLVKDEESIQGGRMIDVYKAFIRASGHLAYGFVPIILLLVAQGANTLTSQWLSFWTANKFHLSREDYIGIYVGIAVAQALLFFVFGAMMSILGGRASRDMVFRATSKVMAAPLAFHDTQPLGRIINRLSRDAEVMDNQLSEAIRMFIYTLAIVLSIVVLLSYYFPWFLVALGPLTILVLYATAYYRSSASQMKRHEASLRSVMFAKFGESVTGVSTIRAYGAQARAVQRVHDAIDDMDSAHFLTLSNQRWVTSRLDLVAASVVAIVGLLVVLLRTSVEPSVSGLVLSYVLSITQMMQLVVRSLSEVENAMVSTERLHEYEIDLPQEQIQTGSVPESWPSRGEIQMKDIVMRYRPELPPVLRGLNMSIRAGEKIGIVGRTGAGKSSISAALFRLTELSAGSITIDGLDISQIPLKELRSRISVIPQDPNLFQGTIRSNLDPFEQHTDLELWNALRRSGVQGHSDSGAVINYLHLDSPVEEEGRNISKGQRQLIALARALVRDCRIVVCDEATSSVDLETDNNIQKTIMEAFTGKTVLTIAHRLETIAKYDKVCVLEQGRVIEFDSPLGLWESRGAFRALCDRSRIGRSDFF</sequence>
<name>M7TQQ5_EUTLA</name>
<dbReference type="Gene3D" id="3.40.50.300">
    <property type="entry name" value="P-loop containing nucleotide triphosphate hydrolases"/>
    <property type="match status" value="2"/>
</dbReference>
<dbReference type="InterPro" id="IPR027417">
    <property type="entry name" value="P-loop_NTPase"/>
</dbReference>
<evidence type="ECO:0000256" key="2">
    <source>
        <dbReference type="ARBA" id="ARBA00022448"/>
    </source>
</evidence>
<dbReference type="OMA" id="CPQDWPS"/>
<keyword evidence="2" id="KW-0813">Transport</keyword>
<evidence type="ECO:0000256" key="4">
    <source>
        <dbReference type="ARBA" id="ARBA00022741"/>
    </source>
</evidence>
<dbReference type="InterPro" id="IPR050173">
    <property type="entry name" value="ABC_transporter_C-like"/>
</dbReference>
<dbReference type="PROSITE" id="PS00211">
    <property type="entry name" value="ABC_TRANSPORTER_1"/>
    <property type="match status" value="2"/>
</dbReference>
<dbReference type="InterPro" id="IPR036640">
    <property type="entry name" value="ABC1_TM_sf"/>
</dbReference>
<dbReference type="eggNOG" id="KOG0054">
    <property type="taxonomic scope" value="Eukaryota"/>
</dbReference>
<dbReference type="PROSITE" id="PS50893">
    <property type="entry name" value="ABC_TRANSPORTER_2"/>
    <property type="match status" value="2"/>
</dbReference>
<dbReference type="Pfam" id="PF00005">
    <property type="entry name" value="ABC_tran"/>
    <property type="match status" value="2"/>
</dbReference>
<dbReference type="EMBL" id="KB705480">
    <property type="protein sequence ID" value="EMR72236.1"/>
    <property type="molecule type" value="Genomic_DNA"/>
</dbReference>
<evidence type="ECO:0000313" key="12">
    <source>
        <dbReference type="Proteomes" id="UP000012174"/>
    </source>
</evidence>
<dbReference type="Gene3D" id="1.20.1560.10">
    <property type="entry name" value="ABC transporter type 1, transmembrane domain"/>
    <property type="match status" value="2"/>
</dbReference>